<dbReference type="PANTHER" id="PTHR46600">
    <property type="entry name" value="THAP DOMAIN-CONTAINING"/>
    <property type="match status" value="1"/>
</dbReference>
<keyword evidence="5" id="KW-0862">Zinc</keyword>
<dbReference type="SMART" id="SM00980">
    <property type="entry name" value="THAP"/>
    <property type="match status" value="1"/>
</dbReference>
<evidence type="ECO:0000256" key="13">
    <source>
        <dbReference type="SAM" id="Coils"/>
    </source>
</evidence>
<evidence type="ECO:0000256" key="6">
    <source>
        <dbReference type="ARBA" id="ARBA00023015"/>
    </source>
</evidence>
<evidence type="ECO:0000313" key="16">
    <source>
        <dbReference type="Proteomes" id="UP001497644"/>
    </source>
</evidence>
<dbReference type="EMBL" id="OZ034832">
    <property type="protein sequence ID" value="CAL1689703.1"/>
    <property type="molecule type" value="Genomic_DNA"/>
</dbReference>
<dbReference type="SUPFAM" id="SSF57716">
    <property type="entry name" value="Glucocorticoid receptor-like (DNA-binding domain)"/>
    <property type="match status" value="1"/>
</dbReference>
<comment type="subcellular location">
    <subcellularLocation>
        <location evidence="1">Nucleus</location>
        <location evidence="1">Nucleoplasm</location>
    </subcellularLocation>
</comment>
<sequence>MTKPCAVPTCKTGNRSEKSKRSVFRVPKDIERLKKWIEIIPGIVELKPTHVICDKHFEDKYIIREWIKRDESGRVIAQVPYKYPQLSKLAVPTRFSNDETNNETSTESSLMIPVITDTPHMQEDGQSLTTMEVADIGSTTMTNSTSDLHTEIASAPLSECQTQDKLFHIHSVFSERIQKGNANISACETDFATIPKFWSVGELPVQKGQCILFSYTIPRSDGGMHFLLTQKHVVLDTDRQLQYYVNGCHVNTQETELEQMYNTADLMPYILEKFQKMNVCSGLGDIDVHCVPANTAFQDGAKQWRHKKCSMISKTKKCNNCMKLRKCILQQVSRMKNCPTLHRIRKLHNPVDEYKIKAMRMKRRREKNAKNRANLRINLLMQSLKNKEDQIIRIEETMFDDKCLELNVPATQKAVMKEIIRAAKTSAKGRRYTAF</sequence>
<evidence type="ECO:0000313" key="15">
    <source>
        <dbReference type="EMBL" id="CAL1689703.1"/>
    </source>
</evidence>
<dbReference type="SMART" id="SM00692">
    <property type="entry name" value="DM3"/>
    <property type="match status" value="1"/>
</dbReference>
<keyword evidence="3" id="KW-0479">Metal-binding</keyword>
<organism evidence="15 16">
    <name type="scientific">Lasius platythorax</name>
    <dbReference type="NCBI Taxonomy" id="488582"/>
    <lineage>
        <taxon>Eukaryota</taxon>
        <taxon>Metazoa</taxon>
        <taxon>Ecdysozoa</taxon>
        <taxon>Arthropoda</taxon>
        <taxon>Hexapoda</taxon>
        <taxon>Insecta</taxon>
        <taxon>Pterygota</taxon>
        <taxon>Neoptera</taxon>
        <taxon>Endopterygota</taxon>
        <taxon>Hymenoptera</taxon>
        <taxon>Apocrita</taxon>
        <taxon>Aculeata</taxon>
        <taxon>Formicoidea</taxon>
        <taxon>Formicidae</taxon>
        <taxon>Formicinae</taxon>
        <taxon>Lasius</taxon>
        <taxon>Lasius</taxon>
    </lineage>
</organism>
<feature type="coiled-coil region" evidence="13">
    <location>
        <begin position="370"/>
        <end position="397"/>
    </location>
</feature>
<reference evidence="15" key="1">
    <citation type="submission" date="2024-04" db="EMBL/GenBank/DDBJ databases">
        <authorList>
            <consortium name="Molecular Ecology Group"/>
        </authorList>
    </citation>
    <scope>NUCLEOTIDE SEQUENCE</scope>
</reference>
<keyword evidence="6" id="KW-0805">Transcription regulation</keyword>
<evidence type="ECO:0000256" key="8">
    <source>
        <dbReference type="ARBA" id="ARBA00023125"/>
    </source>
</evidence>
<keyword evidence="8 12" id="KW-0238">DNA-binding</keyword>
<evidence type="ECO:0000256" key="3">
    <source>
        <dbReference type="ARBA" id="ARBA00022723"/>
    </source>
</evidence>
<dbReference type="AlphaFoldDB" id="A0AAV2PCK1"/>
<dbReference type="GO" id="GO:0043565">
    <property type="term" value="F:sequence-specific DNA binding"/>
    <property type="evidence" value="ECO:0007669"/>
    <property type="project" value="InterPro"/>
</dbReference>
<proteinExistence type="inferred from homology"/>
<keyword evidence="9" id="KW-0804">Transcription</keyword>
<evidence type="ECO:0000256" key="1">
    <source>
        <dbReference type="ARBA" id="ARBA00004642"/>
    </source>
</evidence>
<dbReference type="InterPro" id="IPR006612">
    <property type="entry name" value="THAP_Znf"/>
</dbReference>
<evidence type="ECO:0000256" key="4">
    <source>
        <dbReference type="ARBA" id="ARBA00022771"/>
    </source>
</evidence>
<evidence type="ECO:0000256" key="7">
    <source>
        <dbReference type="ARBA" id="ARBA00023054"/>
    </source>
</evidence>
<keyword evidence="4 12" id="KW-0863">Zinc-finger</keyword>
<dbReference type="InterPro" id="IPR038441">
    <property type="entry name" value="THAP_Znf_sf"/>
</dbReference>
<dbReference type="InterPro" id="IPR026516">
    <property type="entry name" value="THAP1/10"/>
</dbReference>
<keyword evidence="11" id="KW-0131">Cell cycle</keyword>
<keyword evidence="10" id="KW-0539">Nucleus</keyword>
<protein>
    <recommendedName>
        <fullName evidence="14">THAP-type domain-containing protein</fullName>
    </recommendedName>
</protein>
<keyword evidence="7 13" id="KW-0175">Coiled coil</keyword>
<evidence type="ECO:0000256" key="9">
    <source>
        <dbReference type="ARBA" id="ARBA00023163"/>
    </source>
</evidence>
<gene>
    <name evidence="15" type="ORF">LPLAT_LOCUS14571</name>
</gene>
<accession>A0AAV2PCK1</accession>
<dbReference type="GO" id="GO:0005654">
    <property type="term" value="C:nucleoplasm"/>
    <property type="evidence" value="ECO:0007669"/>
    <property type="project" value="UniProtKB-SubCell"/>
</dbReference>
<dbReference type="PANTHER" id="PTHR46600:SF1">
    <property type="entry name" value="THAP DOMAIN-CONTAINING PROTEIN 1"/>
    <property type="match status" value="1"/>
</dbReference>
<comment type="similarity">
    <text evidence="2">Belongs to the THAP1 family.</text>
</comment>
<dbReference type="Pfam" id="PF05485">
    <property type="entry name" value="THAP"/>
    <property type="match status" value="1"/>
</dbReference>
<dbReference type="PROSITE" id="PS50950">
    <property type="entry name" value="ZF_THAP"/>
    <property type="match status" value="1"/>
</dbReference>
<dbReference type="Proteomes" id="UP001497644">
    <property type="component" value="Chromosome 9"/>
</dbReference>
<evidence type="ECO:0000256" key="10">
    <source>
        <dbReference type="ARBA" id="ARBA00023242"/>
    </source>
</evidence>
<name>A0AAV2PCK1_9HYME</name>
<dbReference type="Gene3D" id="6.20.210.20">
    <property type="entry name" value="THAP domain"/>
    <property type="match status" value="1"/>
</dbReference>
<evidence type="ECO:0000256" key="12">
    <source>
        <dbReference type="PROSITE-ProRule" id="PRU00309"/>
    </source>
</evidence>
<evidence type="ECO:0000256" key="11">
    <source>
        <dbReference type="ARBA" id="ARBA00023306"/>
    </source>
</evidence>
<evidence type="ECO:0000256" key="2">
    <source>
        <dbReference type="ARBA" id="ARBA00006177"/>
    </source>
</evidence>
<evidence type="ECO:0000259" key="14">
    <source>
        <dbReference type="PROSITE" id="PS50950"/>
    </source>
</evidence>
<keyword evidence="16" id="KW-1185">Reference proteome</keyword>
<evidence type="ECO:0000256" key="5">
    <source>
        <dbReference type="ARBA" id="ARBA00022833"/>
    </source>
</evidence>
<feature type="domain" description="THAP-type" evidence="14">
    <location>
        <begin position="1"/>
        <end position="95"/>
    </location>
</feature>
<dbReference type="GO" id="GO:0008270">
    <property type="term" value="F:zinc ion binding"/>
    <property type="evidence" value="ECO:0007669"/>
    <property type="project" value="UniProtKB-KW"/>
</dbReference>